<dbReference type="Proteomes" id="UP000645257">
    <property type="component" value="Unassembled WGS sequence"/>
</dbReference>
<organism evidence="1 2">
    <name type="scientific">Paludibacterium paludis</name>
    <dbReference type="NCBI Taxonomy" id="1225769"/>
    <lineage>
        <taxon>Bacteria</taxon>
        <taxon>Pseudomonadati</taxon>
        <taxon>Pseudomonadota</taxon>
        <taxon>Betaproteobacteria</taxon>
        <taxon>Neisseriales</taxon>
        <taxon>Chromobacteriaceae</taxon>
        <taxon>Paludibacterium</taxon>
    </lineage>
</organism>
<reference evidence="1" key="1">
    <citation type="journal article" date="2014" name="Int. J. Syst. Evol. Microbiol.">
        <title>Complete genome sequence of Corynebacterium casei LMG S-19264T (=DSM 44701T), isolated from a smear-ripened cheese.</title>
        <authorList>
            <consortium name="US DOE Joint Genome Institute (JGI-PGF)"/>
            <person name="Walter F."/>
            <person name="Albersmeier A."/>
            <person name="Kalinowski J."/>
            <person name="Ruckert C."/>
        </authorList>
    </citation>
    <scope>NUCLEOTIDE SEQUENCE</scope>
    <source>
        <strain evidence="1">KCTC 32182</strain>
    </source>
</reference>
<name>A0A918P1G8_9NEIS</name>
<evidence type="ECO:0000313" key="2">
    <source>
        <dbReference type="Proteomes" id="UP000645257"/>
    </source>
</evidence>
<dbReference type="EMBL" id="BMYX01000006">
    <property type="protein sequence ID" value="GGY12176.1"/>
    <property type="molecule type" value="Genomic_DNA"/>
</dbReference>
<protein>
    <submittedName>
        <fullName evidence="1">Uncharacterized protein</fullName>
    </submittedName>
</protein>
<dbReference type="RefSeq" id="WP_189532688.1">
    <property type="nucleotide sequence ID" value="NZ_BMYX01000006.1"/>
</dbReference>
<proteinExistence type="predicted"/>
<comment type="caution">
    <text evidence="1">The sequence shown here is derived from an EMBL/GenBank/DDBJ whole genome shotgun (WGS) entry which is preliminary data.</text>
</comment>
<gene>
    <name evidence="1" type="ORF">GCM10011289_14080</name>
</gene>
<sequence>MFCQAYLPISVEGNSGKGFTDVGKSVGGLIVGASPVKEGVWLTADSVCRIMEKGAGLNEPSACLFFRMFNAYDMKCGGLAGSFME</sequence>
<keyword evidence="2" id="KW-1185">Reference proteome</keyword>
<reference evidence="1" key="2">
    <citation type="submission" date="2020-09" db="EMBL/GenBank/DDBJ databases">
        <authorList>
            <person name="Sun Q."/>
            <person name="Kim S."/>
        </authorList>
    </citation>
    <scope>NUCLEOTIDE SEQUENCE</scope>
    <source>
        <strain evidence="1">KCTC 32182</strain>
    </source>
</reference>
<dbReference type="AlphaFoldDB" id="A0A918P1G8"/>
<accession>A0A918P1G8</accession>
<evidence type="ECO:0000313" key="1">
    <source>
        <dbReference type="EMBL" id="GGY12176.1"/>
    </source>
</evidence>